<dbReference type="InterPro" id="IPR035892">
    <property type="entry name" value="C2_domain_sf"/>
</dbReference>
<feature type="compositionally biased region" description="Pro residues" evidence="1">
    <location>
        <begin position="619"/>
        <end position="638"/>
    </location>
</feature>
<dbReference type="EMBL" id="CAVNYO010000405">
    <property type="protein sequence ID" value="CAK5275746.1"/>
    <property type="molecule type" value="Genomic_DNA"/>
</dbReference>
<feature type="compositionally biased region" description="Low complexity" evidence="1">
    <location>
        <begin position="512"/>
        <end position="525"/>
    </location>
</feature>
<feature type="compositionally biased region" description="Polar residues" evidence="1">
    <location>
        <begin position="202"/>
        <end position="236"/>
    </location>
</feature>
<feature type="compositionally biased region" description="Pro residues" evidence="1">
    <location>
        <begin position="645"/>
        <end position="662"/>
    </location>
</feature>
<feature type="compositionally biased region" description="Low complexity" evidence="1">
    <location>
        <begin position="327"/>
        <end position="352"/>
    </location>
</feature>
<evidence type="ECO:0000313" key="3">
    <source>
        <dbReference type="EMBL" id="CAK5275746.1"/>
    </source>
</evidence>
<feature type="compositionally biased region" description="Polar residues" evidence="1">
    <location>
        <begin position="487"/>
        <end position="511"/>
    </location>
</feature>
<feature type="compositionally biased region" description="Polar residues" evidence="1">
    <location>
        <begin position="561"/>
        <end position="570"/>
    </location>
</feature>
<evidence type="ECO:0000256" key="1">
    <source>
        <dbReference type="SAM" id="MobiDB-lite"/>
    </source>
</evidence>
<feature type="region of interest" description="Disordered" evidence="1">
    <location>
        <begin position="182"/>
        <end position="236"/>
    </location>
</feature>
<dbReference type="Gene3D" id="2.60.40.150">
    <property type="entry name" value="C2 domain"/>
    <property type="match status" value="1"/>
</dbReference>
<dbReference type="SMART" id="SM00239">
    <property type="entry name" value="C2"/>
    <property type="match status" value="1"/>
</dbReference>
<feature type="compositionally biased region" description="Pro residues" evidence="1">
    <location>
        <begin position="591"/>
        <end position="601"/>
    </location>
</feature>
<dbReference type="Pfam" id="PF00168">
    <property type="entry name" value="C2"/>
    <property type="match status" value="2"/>
</dbReference>
<organism evidence="3 4">
    <name type="scientific">Mycena citricolor</name>
    <dbReference type="NCBI Taxonomy" id="2018698"/>
    <lineage>
        <taxon>Eukaryota</taxon>
        <taxon>Fungi</taxon>
        <taxon>Dikarya</taxon>
        <taxon>Basidiomycota</taxon>
        <taxon>Agaricomycotina</taxon>
        <taxon>Agaricomycetes</taxon>
        <taxon>Agaricomycetidae</taxon>
        <taxon>Agaricales</taxon>
        <taxon>Marasmiineae</taxon>
        <taxon>Mycenaceae</taxon>
        <taxon>Mycena</taxon>
    </lineage>
</organism>
<dbReference type="AlphaFoldDB" id="A0AAD2HIU2"/>
<accession>A0AAD2HIU2</accession>
<evidence type="ECO:0000259" key="2">
    <source>
        <dbReference type="PROSITE" id="PS50004"/>
    </source>
</evidence>
<dbReference type="InterPro" id="IPR052981">
    <property type="entry name" value="Ingression_C2_domain"/>
</dbReference>
<evidence type="ECO:0000313" key="4">
    <source>
        <dbReference type="Proteomes" id="UP001295794"/>
    </source>
</evidence>
<feature type="compositionally biased region" description="Polar residues" evidence="1">
    <location>
        <begin position="286"/>
        <end position="299"/>
    </location>
</feature>
<keyword evidence="4" id="KW-1185">Reference proteome</keyword>
<reference evidence="3" key="1">
    <citation type="submission" date="2023-11" db="EMBL/GenBank/DDBJ databases">
        <authorList>
            <person name="De Vega J J."/>
            <person name="De Vega J J."/>
        </authorList>
    </citation>
    <scope>NUCLEOTIDE SEQUENCE</scope>
</reference>
<dbReference type="PANTHER" id="PTHR47052:SF3">
    <property type="entry name" value="INGRESSION PROTEIN 1"/>
    <property type="match status" value="1"/>
</dbReference>
<feature type="region of interest" description="Disordered" evidence="1">
    <location>
        <begin position="80"/>
        <end position="103"/>
    </location>
</feature>
<feature type="region of interest" description="Disordered" evidence="1">
    <location>
        <begin position="272"/>
        <end position="668"/>
    </location>
</feature>
<feature type="compositionally biased region" description="Polar residues" evidence="1">
    <location>
        <begin position="412"/>
        <end position="428"/>
    </location>
</feature>
<dbReference type="SUPFAM" id="SSF49562">
    <property type="entry name" value="C2 domain (Calcium/lipid-binding domain, CaLB)"/>
    <property type="match status" value="1"/>
</dbReference>
<protein>
    <recommendedName>
        <fullName evidence="2">C2 domain-containing protein</fullName>
    </recommendedName>
</protein>
<feature type="domain" description="C2" evidence="2">
    <location>
        <begin position="9"/>
        <end position="145"/>
    </location>
</feature>
<dbReference type="CDD" id="cd08681">
    <property type="entry name" value="C2_fungal_Inn1p-like"/>
    <property type="match status" value="1"/>
</dbReference>
<feature type="compositionally biased region" description="Polar residues" evidence="1">
    <location>
        <begin position="438"/>
        <end position="477"/>
    </location>
</feature>
<dbReference type="Proteomes" id="UP001295794">
    <property type="component" value="Unassembled WGS sequence"/>
</dbReference>
<dbReference type="InterPro" id="IPR037791">
    <property type="entry name" value="C2_fungal_Inn1"/>
</dbReference>
<proteinExistence type="predicted"/>
<sequence length="668" mass="72814">MPFLLPRTWSPQFMSSVGREIGTLVVVVLKAQHLPNKRNIGKQDPYCSVSVNGEKQRTKVVKRGGQHPEWDEELRFTIYEDAPPSTGPDGAPPPLPPKGGKRNIKGGAIMKLSCFADDPREPDLIGQTDVDLTEVLTKGETDEWFDLSNKDKFAGKVYLELTFWSNEPPPEKKVAPAARVNGEYSGPGSFVTTDDVRRPPDSTLSPNRIPSMNASYNHSGRQSDAASSTMRPATSMAQVDTYRSPYEQPPPAHRGRVSSFTAVTNGLADMAIGPAGRRRESLPPTHHSTMYTPRHSSATYPPPQQGYEPSLYEASVYEPSAYARSTYEQPYEQQQPYEQRPYEQQPYEQQQPYEHHQQYEPQPSYDRPRTPPGPPHEALPNPYGSQPPYRPTYETNVGAGYSTPPARGRYSLPTTSSGFVLSSSNNDAGFSRAPPPANYSSHMTPSASYGPISSQPTGQYPPSLPPSSSFHVQQTFPPQGIPPSHSFPYSQFQTPQTTGYNGTNHSHIPNNGHSSPGHPSAGHTSPPSPGPPLNLSSGPGSRPLPPQPQLHSGPPHVSYGLPQSASQSSLGPPLPGAYSPTLPSNASFHQLPPPPPPPPLPQSGTFNDGLPSPHRQSSLPPPPSSYLPLPPPPPPPPLDYDYQPQPQPQPQPYYPGPPPRPPVAWNYE</sequence>
<gene>
    <name evidence="3" type="ORF">MYCIT1_LOCUS23711</name>
</gene>
<name>A0AAD2HIU2_9AGAR</name>
<comment type="caution">
    <text evidence="3">The sequence shown here is derived from an EMBL/GenBank/DDBJ whole genome shotgun (WGS) entry which is preliminary data.</text>
</comment>
<dbReference type="InterPro" id="IPR000008">
    <property type="entry name" value="C2_dom"/>
</dbReference>
<dbReference type="PROSITE" id="PS50004">
    <property type="entry name" value="C2"/>
    <property type="match status" value="1"/>
</dbReference>
<dbReference type="PANTHER" id="PTHR47052">
    <property type="entry name" value="CONSERVED SERINE PROLINE-RICH PROTEIN (AFU_ORTHOLOGUE AFUA_2G01790)"/>
    <property type="match status" value="1"/>
</dbReference>